<name>A0A0V1AXK4_TRISP</name>
<keyword evidence="2" id="KW-1185">Reference proteome</keyword>
<reference evidence="1 2" key="1">
    <citation type="submission" date="2015-01" db="EMBL/GenBank/DDBJ databases">
        <title>Evolution of Trichinella species and genotypes.</title>
        <authorList>
            <person name="Korhonen P.K."/>
            <person name="Edoardo P."/>
            <person name="Giuseppe L.R."/>
            <person name="Gasser R.B."/>
        </authorList>
    </citation>
    <scope>NUCLEOTIDE SEQUENCE [LARGE SCALE GENOMIC DNA]</scope>
    <source>
        <strain evidence="1">ISS3</strain>
    </source>
</reference>
<protein>
    <submittedName>
        <fullName evidence="1">Uncharacterized protein</fullName>
    </submittedName>
</protein>
<evidence type="ECO:0000313" key="1">
    <source>
        <dbReference type="EMBL" id="KRY29478.1"/>
    </source>
</evidence>
<dbReference type="InParanoid" id="A0A0V1AXK4"/>
<dbReference type="OrthoDB" id="5922014at2759"/>
<dbReference type="EMBL" id="JYDH01000169">
    <property type="protein sequence ID" value="KRY29478.1"/>
    <property type="molecule type" value="Genomic_DNA"/>
</dbReference>
<gene>
    <name evidence="1" type="ORF">T01_7186</name>
</gene>
<accession>A0A0V1AXK4</accession>
<dbReference type="AlphaFoldDB" id="A0A0V1AXK4"/>
<organism evidence="1 2">
    <name type="scientific">Trichinella spiralis</name>
    <name type="common">Trichina worm</name>
    <dbReference type="NCBI Taxonomy" id="6334"/>
    <lineage>
        <taxon>Eukaryota</taxon>
        <taxon>Metazoa</taxon>
        <taxon>Ecdysozoa</taxon>
        <taxon>Nematoda</taxon>
        <taxon>Enoplea</taxon>
        <taxon>Dorylaimia</taxon>
        <taxon>Trichinellida</taxon>
        <taxon>Trichinellidae</taxon>
        <taxon>Trichinella</taxon>
    </lineage>
</organism>
<proteinExistence type="predicted"/>
<dbReference type="Proteomes" id="UP000054776">
    <property type="component" value="Unassembled WGS sequence"/>
</dbReference>
<comment type="caution">
    <text evidence="1">The sequence shown here is derived from an EMBL/GenBank/DDBJ whole genome shotgun (WGS) entry which is preliminary data.</text>
</comment>
<sequence>MFCSIFHNDGLSNDDLKQLAELRTDNKPTVIDSKEDISLRTNRILLMSSKARRDVLEMISCYQEIRHERKHRKRQLTLDSFITKKSKTLLCMYAVDLQVQCKVVSAYVVPHYDSNEEDNIRMKGKEVLRTGSWLTAAPVPRFQTLAPDWSTSPDMSGSAEFPLSC</sequence>
<evidence type="ECO:0000313" key="2">
    <source>
        <dbReference type="Proteomes" id="UP000054776"/>
    </source>
</evidence>